<keyword evidence="4" id="KW-1185">Reference proteome</keyword>
<dbReference type="InterPro" id="IPR003347">
    <property type="entry name" value="JmjC_dom"/>
</dbReference>
<organism evidence="3 4">
    <name type="scientific">Cladorrhinum samala</name>
    <dbReference type="NCBI Taxonomy" id="585594"/>
    <lineage>
        <taxon>Eukaryota</taxon>
        <taxon>Fungi</taxon>
        <taxon>Dikarya</taxon>
        <taxon>Ascomycota</taxon>
        <taxon>Pezizomycotina</taxon>
        <taxon>Sordariomycetes</taxon>
        <taxon>Sordariomycetidae</taxon>
        <taxon>Sordariales</taxon>
        <taxon>Podosporaceae</taxon>
        <taxon>Cladorrhinum</taxon>
    </lineage>
</organism>
<evidence type="ECO:0000313" key="4">
    <source>
        <dbReference type="Proteomes" id="UP001321749"/>
    </source>
</evidence>
<reference evidence="3" key="2">
    <citation type="submission" date="2023-06" db="EMBL/GenBank/DDBJ databases">
        <authorList>
            <consortium name="Lawrence Berkeley National Laboratory"/>
            <person name="Mondo S.J."/>
            <person name="Hensen N."/>
            <person name="Bonometti L."/>
            <person name="Westerberg I."/>
            <person name="Brannstrom I.O."/>
            <person name="Guillou S."/>
            <person name="Cros-Aarteil S."/>
            <person name="Calhoun S."/>
            <person name="Haridas S."/>
            <person name="Kuo A."/>
            <person name="Pangilinan J."/>
            <person name="Riley R."/>
            <person name="Labutti K."/>
            <person name="Andreopoulos B."/>
            <person name="Lipzen A."/>
            <person name="Chen C."/>
            <person name="Yanf M."/>
            <person name="Daum C."/>
            <person name="Ng V."/>
            <person name="Clum A."/>
            <person name="Steindorff A."/>
            <person name="Ohm R."/>
            <person name="Martin F."/>
            <person name="Silar P."/>
            <person name="Natvig D."/>
            <person name="Lalanne C."/>
            <person name="Gautier V."/>
            <person name="Ament-Velasquez S.L."/>
            <person name="Kruys A."/>
            <person name="Hutchinson M.I."/>
            <person name="Powell A.J."/>
            <person name="Barry K."/>
            <person name="Miller A.N."/>
            <person name="Grigoriev I.V."/>
            <person name="Debuchy R."/>
            <person name="Gladieux P."/>
            <person name="Thoren M.H."/>
            <person name="Johannesson H."/>
        </authorList>
    </citation>
    <scope>NUCLEOTIDE SEQUENCE</scope>
    <source>
        <strain evidence="3">PSN324</strain>
    </source>
</reference>
<name>A0AAV9I2N3_9PEZI</name>
<dbReference type="PANTHER" id="PTHR12461:SF101">
    <property type="entry name" value="TRNA WYBUTOSINE-SYNTHESIZING PROTEIN 4"/>
    <property type="match status" value="1"/>
</dbReference>
<feature type="region of interest" description="Disordered" evidence="1">
    <location>
        <begin position="357"/>
        <end position="383"/>
    </location>
</feature>
<dbReference type="AlphaFoldDB" id="A0AAV9I2N3"/>
<evidence type="ECO:0000256" key="1">
    <source>
        <dbReference type="SAM" id="MobiDB-lite"/>
    </source>
</evidence>
<dbReference type="Gene3D" id="2.60.120.650">
    <property type="entry name" value="Cupin"/>
    <property type="match status" value="1"/>
</dbReference>
<comment type="caution">
    <text evidence="3">The sequence shown here is derived from an EMBL/GenBank/DDBJ whole genome shotgun (WGS) entry which is preliminary data.</text>
</comment>
<dbReference type="SUPFAM" id="SSF51197">
    <property type="entry name" value="Clavaminate synthase-like"/>
    <property type="match status" value="1"/>
</dbReference>
<dbReference type="SMART" id="SM00558">
    <property type="entry name" value="JmjC"/>
    <property type="match status" value="1"/>
</dbReference>
<dbReference type="EMBL" id="MU864933">
    <property type="protein sequence ID" value="KAK4466149.1"/>
    <property type="molecule type" value="Genomic_DNA"/>
</dbReference>
<dbReference type="Pfam" id="PF13621">
    <property type="entry name" value="Cupin_8"/>
    <property type="match status" value="1"/>
</dbReference>
<evidence type="ECO:0000259" key="2">
    <source>
        <dbReference type="PROSITE" id="PS51184"/>
    </source>
</evidence>
<accession>A0AAV9I2N3</accession>
<evidence type="ECO:0000313" key="3">
    <source>
        <dbReference type="EMBL" id="KAK4466149.1"/>
    </source>
</evidence>
<dbReference type="PANTHER" id="PTHR12461">
    <property type="entry name" value="HYPOXIA-INDUCIBLE FACTOR 1 ALPHA INHIBITOR-RELATED"/>
    <property type="match status" value="1"/>
</dbReference>
<dbReference type="PROSITE" id="PS51184">
    <property type="entry name" value="JMJC"/>
    <property type="match status" value="1"/>
</dbReference>
<sequence>MDMPDMPKEKELHNLKESCKDAIQAIITECAAILNADDDSINHPLPELANCGEPLIQLLLRQARQILALYRSPVSVKAPPLPLPPPLLLKRIEDLLSTSYSKFYAFPYKDVPPCWRRLYTDASILKFCHILFWPPSHSFLDTLIRTLDLSIILAGAAAKRPWIDRALSLLESAFPQTVPSLPPFSTREPFTPPVLRPISRFPSPSFTDFQAYLSARKPGGPRPLIFTGLVSSWPALTTSPWSSPSYLLSRTFGGRRLVPVEIGRSYVDEGWSQSLIPFNEFLSAYIIGIPSRDTTPHSPAPSPSGPSSSLSSSSPPCPSPSHNAPPTGYLAQHPLFSHIPTLHSDILTPDLCYTSPPRLPPPHSSSSSPPCLPDLDAPTAVPELDSPQLNAWFGPPGTITPLHTDPYHNLLVQVVGRKFVRLYPPWIDSRVIRKRGKENGVEMGNTSEWDLGVLEGWDQPGPEAEEAEEEEEEKEANEFKMVSEWVDCILEPGETLYIPVGWWHYVRGLSRNQCAP</sequence>
<protein>
    <recommendedName>
        <fullName evidence="2">JmjC domain-containing protein</fullName>
    </recommendedName>
</protein>
<feature type="domain" description="JmjC" evidence="2">
    <location>
        <begin position="357"/>
        <end position="516"/>
    </location>
</feature>
<feature type="compositionally biased region" description="Low complexity" evidence="1">
    <location>
        <begin position="305"/>
        <end position="325"/>
    </location>
</feature>
<gene>
    <name evidence="3" type="ORF">QBC42DRAFT_247771</name>
</gene>
<dbReference type="InterPro" id="IPR041667">
    <property type="entry name" value="Cupin_8"/>
</dbReference>
<reference evidence="3" key="1">
    <citation type="journal article" date="2023" name="Mol. Phylogenet. Evol.">
        <title>Genome-scale phylogeny and comparative genomics of the fungal order Sordariales.</title>
        <authorList>
            <person name="Hensen N."/>
            <person name="Bonometti L."/>
            <person name="Westerberg I."/>
            <person name="Brannstrom I.O."/>
            <person name="Guillou S."/>
            <person name="Cros-Aarteil S."/>
            <person name="Calhoun S."/>
            <person name="Haridas S."/>
            <person name="Kuo A."/>
            <person name="Mondo S."/>
            <person name="Pangilinan J."/>
            <person name="Riley R."/>
            <person name="LaButti K."/>
            <person name="Andreopoulos B."/>
            <person name="Lipzen A."/>
            <person name="Chen C."/>
            <person name="Yan M."/>
            <person name="Daum C."/>
            <person name="Ng V."/>
            <person name="Clum A."/>
            <person name="Steindorff A."/>
            <person name="Ohm R.A."/>
            <person name="Martin F."/>
            <person name="Silar P."/>
            <person name="Natvig D.O."/>
            <person name="Lalanne C."/>
            <person name="Gautier V."/>
            <person name="Ament-Velasquez S.L."/>
            <person name="Kruys A."/>
            <person name="Hutchinson M.I."/>
            <person name="Powell A.J."/>
            <person name="Barry K."/>
            <person name="Miller A.N."/>
            <person name="Grigoriev I.V."/>
            <person name="Debuchy R."/>
            <person name="Gladieux P."/>
            <person name="Hiltunen Thoren M."/>
            <person name="Johannesson H."/>
        </authorList>
    </citation>
    <scope>NUCLEOTIDE SEQUENCE</scope>
    <source>
        <strain evidence="3">PSN324</strain>
    </source>
</reference>
<proteinExistence type="predicted"/>
<dbReference type="Proteomes" id="UP001321749">
    <property type="component" value="Unassembled WGS sequence"/>
</dbReference>
<feature type="region of interest" description="Disordered" evidence="1">
    <location>
        <begin position="293"/>
        <end position="325"/>
    </location>
</feature>